<evidence type="ECO:0000256" key="6">
    <source>
        <dbReference type="SAM" id="Phobius"/>
    </source>
</evidence>
<keyword evidence="3 6" id="KW-0812">Transmembrane</keyword>
<comment type="similarity">
    <text evidence="2">Belongs to the autoinducer-2 exporter (AI-2E) (TC 2.A.86) family.</text>
</comment>
<feature type="transmembrane region" description="Helical" evidence="6">
    <location>
        <begin position="12"/>
        <end position="41"/>
    </location>
</feature>
<evidence type="ECO:0000256" key="4">
    <source>
        <dbReference type="ARBA" id="ARBA00022989"/>
    </source>
</evidence>
<feature type="transmembrane region" description="Helical" evidence="6">
    <location>
        <begin position="195"/>
        <end position="216"/>
    </location>
</feature>
<feature type="transmembrane region" description="Helical" evidence="6">
    <location>
        <begin position="298"/>
        <end position="324"/>
    </location>
</feature>
<dbReference type="InterPro" id="IPR002549">
    <property type="entry name" value="AI-2E-like"/>
</dbReference>
<dbReference type="PANTHER" id="PTHR21716:SF64">
    <property type="entry name" value="AI-2 TRANSPORT PROTEIN TQSA"/>
    <property type="match status" value="1"/>
</dbReference>
<dbReference type="EMBL" id="VOXD01000026">
    <property type="protein sequence ID" value="TXF88155.1"/>
    <property type="molecule type" value="Genomic_DNA"/>
</dbReference>
<gene>
    <name evidence="7" type="ORF">FUA23_16065</name>
</gene>
<dbReference type="GO" id="GO:0055085">
    <property type="term" value="P:transmembrane transport"/>
    <property type="evidence" value="ECO:0007669"/>
    <property type="project" value="TreeGrafter"/>
</dbReference>
<organism evidence="7 8">
    <name type="scientific">Neolewinella aurantiaca</name>
    <dbReference type="NCBI Taxonomy" id="2602767"/>
    <lineage>
        <taxon>Bacteria</taxon>
        <taxon>Pseudomonadati</taxon>
        <taxon>Bacteroidota</taxon>
        <taxon>Saprospiria</taxon>
        <taxon>Saprospirales</taxon>
        <taxon>Lewinellaceae</taxon>
        <taxon>Neolewinella</taxon>
    </lineage>
</organism>
<keyword evidence="4 6" id="KW-1133">Transmembrane helix</keyword>
<keyword evidence="5 6" id="KW-0472">Membrane</keyword>
<dbReference type="PANTHER" id="PTHR21716">
    <property type="entry name" value="TRANSMEMBRANE PROTEIN"/>
    <property type="match status" value="1"/>
</dbReference>
<feature type="transmembrane region" description="Helical" evidence="6">
    <location>
        <begin position="62"/>
        <end position="82"/>
    </location>
</feature>
<name>A0A5C7FP20_9BACT</name>
<evidence type="ECO:0000256" key="3">
    <source>
        <dbReference type="ARBA" id="ARBA00022692"/>
    </source>
</evidence>
<comment type="subcellular location">
    <subcellularLocation>
        <location evidence="1">Membrane</location>
        <topology evidence="1">Multi-pass membrane protein</topology>
    </subcellularLocation>
</comment>
<evidence type="ECO:0000313" key="7">
    <source>
        <dbReference type="EMBL" id="TXF88155.1"/>
    </source>
</evidence>
<accession>A0A5C7FP20</accession>
<feature type="transmembrane region" description="Helical" evidence="6">
    <location>
        <begin position="222"/>
        <end position="245"/>
    </location>
</feature>
<proteinExistence type="inferred from homology"/>
<evidence type="ECO:0000313" key="8">
    <source>
        <dbReference type="Proteomes" id="UP000321907"/>
    </source>
</evidence>
<feature type="transmembrane region" description="Helical" evidence="6">
    <location>
        <begin position="257"/>
        <end position="278"/>
    </location>
</feature>
<keyword evidence="8" id="KW-1185">Reference proteome</keyword>
<evidence type="ECO:0000256" key="2">
    <source>
        <dbReference type="ARBA" id="ARBA00009773"/>
    </source>
</evidence>
<dbReference type="GO" id="GO:0016020">
    <property type="term" value="C:membrane"/>
    <property type="evidence" value="ECO:0007669"/>
    <property type="project" value="UniProtKB-SubCell"/>
</dbReference>
<dbReference type="RefSeq" id="WP_147931781.1">
    <property type="nucleotide sequence ID" value="NZ_VOXD01000026.1"/>
</dbReference>
<feature type="transmembrane region" description="Helical" evidence="6">
    <location>
        <begin position="131"/>
        <end position="158"/>
    </location>
</feature>
<evidence type="ECO:0000256" key="5">
    <source>
        <dbReference type="ARBA" id="ARBA00023136"/>
    </source>
</evidence>
<protein>
    <submittedName>
        <fullName evidence="7">AI-2E family transporter</fullName>
    </submittedName>
</protein>
<sequence>MLPLQKITYSLALACLFVCLMIFGKVLLVPVVMGFVLWYLINAVDQLVRKVPVLGIRSARGASLSVAAILVLGVIVLAGSLIGSQIHEMIDTAPEYWVNLERQFAHILAGFGYDENLTLKTLTQELNVDDYLLGLLATFTTATRQFLLVLLYTLFLLVEQHTFPRKLAALELSSHRKARLLGVLNKLNKAIRTYVGVKFAASFATGFLSYFVIAYAGVDFAIFWAFSIFALNFIPTIGSIVATILPSTMALVQFDYLSPFIIVVVGVGIIQLCIGGLLEPKLYGDALNISPFVIIFSLILWGLLWGIVGMLLCVPITFAIITFLAQFKSTRPLAVLMSRRGRV</sequence>
<dbReference type="AlphaFoldDB" id="A0A5C7FP20"/>
<dbReference type="OrthoDB" id="9793390at2"/>
<dbReference type="Proteomes" id="UP000321907">
    <property type="component" value="Unassembled WGS sequence"/>
</dbReference>
<dbReference type="Pfam" id="PF01594">
    <property type="entry name" value="AI-2E_transport"/>
    <property type="match status" value="1"/>
</dbReference>
<comment type="caution">
    <text evidence="7">The sequence shown here is derived from an EMBL/GenBank/DDBJ whole genome shotgun (WGS) entry which is preliminary data.</text>
</comment>
<evidence type="ECO:0000256" key="1">
    <source>
        <dbReference type="ARBA" id="ARBA00004141"/>
    </source>
</evidence>
<reference evidence="7 8" key="1">
    <citation type="submission" date="2019-08" db="EMBL/GenBank/DDBJ databases">
        <title>Lewinella sp. strain SSH13 Genome sequencing and assembly.</title>
        <authorList>
            <person name="Kim I."/>
        </authorList>
    </citation>
    <scope>NUCLEOTIDE SEQUENCE [LARGE SCALE GENOMIC DNA]</scope>
    <source>
        <strain evidence="7 8">SSH13</strain>
    </source>
</reference>